<reference evidence="11" key="1">
    <citation type="submission" date="2017-05" db="EMBL/GenBank/DDBJ databases">
        <authorList>
            <person name="Rodrigo-Torres L."/>
            <person name="Arahal R. D."/>
            <person name="Lucena T."/>
        </authorList>
    </citation>
    <scope>NUCLEOTIDE SEQUENCE [LARGE SCALE GENOMIC DNA]</scope>
    <source>
        <strain evidence="11">CECT 8868</strain>
    </source>
</reference>
<dbReference type="GO" id="GO:0046872">
    <property type="term" value="F:metal ion binding"/>
    <property type="evidence" value="ECO:0007669"/>
    <property type="project" value="UniProtKB-KW"/>
</dbReference>
<evidence type="ECO:0000256" key="1">
    <source>
        <dbReference type="ARBA" id="ARBA00001946"/>
    </source>
</evidence>
<evidence type="ECO:0000259" key="9">
    <source>
        <dbReference type="Pfam" id="PF00365"/>
    </source>
</evidence>
<evidence type="ECO:0000313" key="10">
    <source>
        <dbReference type="EMBL" id="SMX39541.1"/>
    </source>
</evidence>
<evidence type="ECO:0000256" key="2">
    <source>
        <dbReference type="ARBA" id="ARBA00003138"/>
    </source>
</evidence>
<feature type="domain" description="Phosphofructokinase" evidence="9">
    <location>
        <begin position="4"/>
        <end position="319"/>
    </location>
</feature>
<dbReference type="GO" id="GO:0047334">
    <property type="term" value="F:diphosphate-fructose-6-phosphate 1-phosphotransferase activity"/>
    <property type="evidence" value="ECO:0007669"/>
    <property type="project" value="UniProtKB-EC"/>
</dbReference>
<comment type="function">
    <text evidence="2">Catalyzes the phosphorylation of D-fructose 6-phosphate, the first committing step of glycolysis. Uses inorganic phosphate (PPi) as phosphoryl donor instead of ATP like common ATP-dependent phosphofructokinases (ATP-PFKs), which renders the reaction reversible, and can thus function both in glycolysis and gluconeogenesis. Consistently, PPi-PFK can replace the enzymes of both the forward (ATP-PFK) and reverse (fructose-bisphosphatase (FBPase)) reactions.</text>
</comment>
<dbReference type="Gene3D" id="3.40.50.460">
    <property type="entry name" value="Phosphofructokinase domain"/>
    <property type="match status" value="1"/>
</dbReference>
<dbReference type="RefSeq" id="WP_093996418.1">
    <property type="nucleotide sequence ID" value="NZ_FXYD01000003.1"/>
</dbReference>
<keyword evidence="4" id="KW-0479">Metal-binding</keyword>
<evidence type="ECO:0000256" key="7">
    <source>
        <dbReference type="ARBA" id="ARBA00038478"/>
    </source>
</evidence>
<dbReference type="OrthoDB" id="9802503at2"/>
<organism evidence="10 11">
    <name type="scientific">Octadecabacter ascidiaceicola</name>
    <dbReference type="NCBI Taxonomy" id="1655543"/>
    <lineage>
        <taxon>Bacteria</taxon>
        <taxon>Pseudomonadati</taxon>
        <taxon>Pseudomonadota</taxon>
        <taxon>Alphaproteobacteria</taxon>
        <taxon>Rhodobacterales</taxon>
        <taxon>Roseobacteraceae</taxon>
        <taxon>Octadecabacter</taxon>
    </lineage>
</organism>
<keyword evidence="3 10" id="KW-0808">Transferase</keyword>
<comment type="cofactor">
    <cofactor evidence="1">
        <name>Mg(2+)</name>
        <dbReference type="ChEBI" id="CHEBI:18420"/>
    </cofactor>
</comment>
<dbReference type="Gene3D" id="3.40.50.450">
    <property type="match status" value="1"/>
</dbReference>
<dbReference type="GO" id="GO:0003872">
    <property type="term" value="F:6-phosphofructokinase activity"/>
    <property type="evidence" value="ECO:0007669"/>
    <property type="project" value="UniProtKB-EC"/>
</dbReference>
<dbReference type="Pfam" id="PF00365">
    <property type="entry name" value="PFK"/>
    <property type="match status" value="1"/>
</dbReference>
<evidence type="ECO:0000313" key="11">
    <source>
        <dbReference type="Proteomes" id="UP000203464"/>
    </source>
</evidence>
<dbReference type="InterPro" id="IPR000023">
    <property type="entry name" value="Phosphofructokinase_dom"/>
</dbReference>
<name>A0A238K9E8_9RHOB</name>
<protein>
    <submittedName>
        <fullName evidence="10">6-phosphofructokinase 1</fullName>
        <ecNumber evidence="10">2.7.1.11</ecNumber>
    </submittedName>
</protein>
<proteinExistence type="inferred from homology"/>
<dbReference type="AlphaFoldDB" id="A0A238K9E8"/>
<dbReference type="InterPro" id="IPR035966">
    <property type="entry name" value="PKF_sf"/>
</dbReference>
<dbReference type="UniPathway" id="UPA00109">
    <property type="reaction ID" value="UER00182"/>
</dbReference>
<evidence type="ECO:0000256" key="3">
    <source>
        <dbReference type="ARBA" id="ARBA00022679"/>
    </source>
</evidence>
<dbReference type="InterPro" id="IPR050929">
    <property type="entry name" value="PFKA"/>
</dbReference>
<dbReference type="EMBL" id="FXYD01000003">
    <property type="protein sequence ID" value="SMX39541.1"/>
    <property type="molecule type" value="Genomic_DNA"/>
</dbReference>
<keyword evidence="5 10" id="KW-0418">Kinase</keyword>
<dbReference type="EC" id="2.7.1.11" evidence="10"/>
<dbReference type="PRINTS" id="PR00476">
    <property type="entry name" value="PHFRCTKINASE"/>
</dbReference>
<accession>A0A238K9E8</accession>
<comment type="similarity">
    <text evidence="7">Belongs to the phosphofructokinase type A (PFKA) family.</text>
</comment>
<evidence type="ECO:0000256" key="6">
    <source>
        <dbReference type="ARBA" id="ARBA00022842"/>
    </source>
</evidence>
<sequence length="395" mass="42141">MEKLFVFQGGGPTAVINATLSGVLDAAHPCFSNVFGLRHSLEHVATTPPINLTDLTAPSAADDRARLARTPGALLGSSRTKVTEAHLSAVLDVMQAEGARHILGIGGNGTMHALNQLAEFAASRSVDLNIVGAPKTVDNDLPGAAFAPGYGSAARFVALATRDFDFDFRAMQTFDDVTILETMGRDTGWLAAASVLLKEADADAPHIVLIPERPVDEAALLKRVSELHRDLGRVFIVTNEVLTAPDGTVLGQNVQDGPTDSLGRTMYSLSTGTGNYLAQLIWKQLGLQARCLRPGSLGRALTSCVSEVDFELALRAGRATTDLFDRPEDGAKMLTIAQDLHLGWQPTKEGIGRTPLPKAFFDQDDEFAIGLNFATMARSIIGEVSPLFHGIRTDS</sequence>
<evidence type="ECO:0000256" key="5">
    <source>
        <dbReference type="ARBA" id="ARBA00022777"/>
    </source>
</evidence>
<keyword evidence="11" id="KW-1185">Reference proteome</keyword>
<gene>
    <name evidence="10" type="primary">pfkA1</name>
    <name evidence="10" type="ORF">OCA8868_02006</name>
</gene>
<dbReference type="PANTHER" id="PTHR45770">
    <property type="entry name" value="ATP-DEPENDENT 6-PHOSPHOFRUCTOKINASE 1"/>
    <property type="match status" value="1"/>
</dbReference>
<dbReference type="Proteomes" id="UP000203464">
    <property type="component" value="Unassembled WGS sequence"/>
</dbReference>
<evidence type="ECO:0000256" key="4">
    <source>
        <dbReference type="ARBA" id="ARBA00022723"/>
    </source>
</evidence>
<dbReference type="GO" id="GO:0006002">
    <property type="term" value="P:fructose 6-phosphate metabolic process"/>
    <property type="evidence" value="ECO:0007669"/>
    <property type="project" value="InterPro"/>
</dbReference>
<dbReference type="SUPFAM" id="SSF53784">
    <property type="entry name" value="Phosphofructokinase"/>
    <property type="match status" value="1"/>
</dbReference>
<dbReference type="InterPro" id="IPR022953">
    <property type="entry name" value="ATP_PFK"/>
</dbReference>
<keyword evidence="6" id="KW-0460">Magnesium</keyword>
<comment type="catalytic activity">
    <reaction evidence="8">
        <text>beta-D-fructose 6-phosphate + diphosphate = beta-D-fructose 1,6-bisphosphate + phosphate + H(+)</text>
        <dbReference type="Rhea" id="RHEA:13613"/>
        <dbReference type="ChEBI" id="CHEBI:15378"/>
        <dbReference type="ChEBI" id="CHEBI:32966"/>
        <dbReference type="ChEBI" id="CHEBI:33019"/>
        <dbReference type="ChEBI" id="CHEBI:43474"/>
        <dbReference type="ChEBI" id="CHEBI:57634"/>
        <dbReference type="EC" id="2.7.1.90"/>
    </reaction>
</comment>
<evidence type="ECO:0000256" key="8">
    <source>
        <dbReference type="ARBA" id="ARBA00048072"/>
    </source>
</evidence>